<reference evidence="2 3" key="2">
    <citation type="submission" date="2018-12" db="EMBL/GenBank/DDBJ databases">
        <title>Rhizobacter gummiphilus sp. nov., a rubber-degrading bacterium isolated from the soil of a botanical garden in Japan.</title>
        <authorList>
            <person name="Shunsuke S.S."/>
        </authorList>
    </citation>
    <scope>NUCLEOTIDE SEQUENCE [LARGE SCALE GENOMIC DNA]</scope>
    <source>
        <strain evidence="2 3">S-16</strain>
    </source>
</reference>
<proteinExistence type="predicted"/>
<keyword evidence="1" id="KW-0732">Signal</keyword>
<dbReference type="RefSeq" id="WP_124542593.1">
    <property type="nucleotide sequence ID" value="NZ_QUSW01000007.1"/>
</dbReference>
<comment type="caution">
    <text evidence="2">The sequence shown here is derived from an EMBL/GenBank/DDBJ whole genome shotgun (WGS) entry which is preliminary data.</text>
</comment>
<feature type="signal peptide" evidence="1">
    <location>
        <begin position="1"/>
        <end position="20"/>
    </location>
</feature>
<feature type="chain" id="PRO_5018090569" description="BIG2 domain-containing protein" evidence="1">
    <location>
        <begin position="21"/>
        <end position="126"/>
    </location>
</feature>
<accession>A0A3N7HMS6</accession>
<keyword evidence="3" id="KW-1185">Reference proteome</keyword>
<dbReference type="Proteomes" id="UP000267464">
    <property type="component" value="Unassembled WGS sequence"/>
</dbReference>
<reference evidence="2 3" key="1">
    <citation type="submission" date="2018-08" db="EMBL/GenBank/DDBJ databases">
        <authorList>
            <person name="Khan S.A."/>
            <person name="Jeon C.O."/>
            <person name="Chun B.H."/>
            <person name="Jeong S.E."/>
        </authorList>
    </citation>
    <scope>NUCLEOTIDE SEQUENCE [LARGE SCALE GENOMIC DNA]</scope>
    <source>
        <strain evidence="2 3">S-16</strain>
    </source>
</reference>
<evidence type="ECO:0000313" key="2">
    <source>
        <dbReference type="EMBL" id="RQP22376.1"/>
    </source>
</evidence>
<sequence>MHALRLLFGFLLAMCLSACGGGGDAAPSPAFTITGMVDGIRVAGLSVTPGQTAPLVAQSGHQVRLDSTATMTWSAVSSSASVGVIVDNGATWLSSVTTSSGGTVTLTATLVADTSKTATVVIAVQP</sequence>
<evidence type="ECO:0000313" key="3">
    <source>
        <dbReference type="Proteomes" id="UP000267464"/>
    </source>
</evidence>
<dbReference type="AlphaFoldDB" id="A0A3N7HMS6"/>
<evidence type="ECO:0008006" key="4">
    <source>
        <dbReference type="Google" id="ProtNLM"/>
    </source>
</evidence>
<gene>
    <name evidence="2" type="ORF">DZC73_22230</name>
</gene>
<dbReference type="EMBL" id="QUSW01000007">
    <property type="protein sequence ID" value="RQP22376.1"/>
    <property type="molecule type" value="Genomic_DNA"/>
</dbReference>
<protein>
    <recommendedName>
        <fullName evidence="4">BIG2 domain-containing protein</fullName>
    </recommendedName>
</protein>
<organism evidence="2 3">
    <name type="scientific">Piscinibacter terrae</name>
    <dbReference type="NCBI Taxonomy" id="2496871"/>
    <lineage>
        <taxon>Bacteria</taxon>
        <taxon>Pseudomonadati</taxon>
        <taxon>Pseudomonadota</taxon>
        <taxon>Betaproteobacteria</taxon>
        <taxon>Burkholderiales</taxon>
        <taxon>Sphaerotilaceae</taxon>
        <taxon>Piscinibacter</taxon>
    </lineage>
</organism>
<name>A0A3N7HMS6_9BURK</name>
<evidence type="ECO:0000256" key="1">
    <source>
        <dbReference type="SAM" id="SignalP"/>
    </source>
</evidence>